<sequence>MAQCQSHNAPLAPVLAVMIFFLSKPINELDMKTLSKTNFSETSRLSSLTKRRRSTNQKRGEKLGLMSRHL</sequence>
<evidence type="ECO:0000256" key="1">
    <source>
        <dbReference type="SAM" id="MobiDB-lite"/>
    </source>
</evidence>
<accession>A0AAD6PDV1</accession>
<dbReference type="EMBL" id="JAPFFJ010000006">
    <property type="protein sequence ID" value="KAJ6426179.1"/>
    <property type="molecule type" value="Genomic_DNA"/>
</dbReference>
<gene>
    <name evidence="2" type="ORF">OIU84_026712</name>
</gene>
<name>A0AAD6PDV1_9ROSI</name>
<reference evidence="2 3" key="1">
    <citation type="journal article" date="2023" name="Int. J. Mol. Sci.">
        <title>De Novo Assembly and Annotation of 11 Diverse Shrub Willow (Salix) Genomes Reveals Novel Gene Organization in Sex-Linked Regions.</title>
        <authorList>
            <person name="Hyden B."/>
            <person name="Feng K."/>
            <person name="Yates T.B."/>
            <person name="Jawdy S."/>
            <person name="Cereghino C."/>
            <person name="Smart L.B."/>
            <person name="Muchero W."/>
        </authorList>
    </citation>
    <scope>NUCLEOTIDE SEQUENCE [LARGE SCALE GENOMIC DNA]</scope>
    <source>
        <tissue evidence="2">Shoot tip</tissue>
    </source>
</reference>
<comment type="caution">
    <text evidence="2">The sequence shown here is derived from an EMBL/GenBank/DDBJ whole genome shotgun (WGS) entry which is preliminary data.</text>
</comment>
<feature type="region of interest" description="Disordered" evidence="1">
    <location>
        <begin position="40"/>
        <end position="70"/>
    </location>
</feature>
<dbReference type="Proteomes" id="UP001162972">
    <property type="component" value="Chromosome 16"/>
</dbReference>
<evidence type="ECO:0000313" key="3">
    <source>
        <dbReference type="Proteomes" id="UP001162972"/>
    </source>
</evidence>
<proteinExistence type="predicted"/>
<dbReference type="AlphaFoldDB" id="A0AAD6PDV1"/>
<evidence type="ECO:0000313" key="2">
    <source>
        <dbReference type="EMBL" id="KAJ6426179.1"/>
    </source>
</evidence>
<feature type="non-terminal residue" evidence="2">
    <location>
        <position position="70"/>
    </location>
</feature>
<organism evidence="2 3">
    <name type="scientific">Salix udensis</name>
    <dbReference type="NCBI Taxonomy" id="889485"/>
    <lineage>
        <taxon>Eukaryota</taxon>
        <taxon>Viridiplantae</taxon>
        <taxon>Streptophyta</taxon>
        <taxon>Embryophyta</taxon>
        <taxon>Tracheophyta</taxon>
        <taxon>Spermatophyta</taxon>
        <taxon>Magnoliopsida</taxon>
        <taxon>eudicotyledons</taxon>
        <taxon>Gunneridae</taxon>
        <taxon>Pentapetalae</taxon>
        <taxon>rosids</taxon>
        <taxon>fabids</taxon>
        <taxon>Malpighiales</taxon>
        <taxon>Salicaceae</taxon>
        <taxon>Saliceae</taxon>
        <taxon>Salix</taxon>
    </lineage>
</organism>
<keyword evidence="3" id="KW-1185">Reference proteome</keyword>
<protein>
    <submittedName>
        <fullName evidence="2">Uncharacterized protein</fullName>
    </submittedName>
</protein>